<organism evidence="2 3">
    <name type="scientific">Antarcticimicrobium luteum</name>
    <dbReference type="NCBI Taxonomy" id="2547397"/>
    <lineage>
        <taxon>Bacteria</taxon>
        <taxon>Pseudomonadati</taxon>
        <taxon>Pseudomonadota</taxon>
        <taxon>Alphaproteobacteria</taxon>
        <taxon>Rhodobacterales</taxon>
        <taxon>Paracoccaceae</taxon>
        <taxon>Antarcticimicrobium</taxon>
    </lineage>
</organism>
<feature type="transmembrane region" description="Helical" evidence="1">
    <location>
        <begin position="41"/>
        <end position="58"/>
    </location>
</feature>
<dbReference type="RefSeq" id="WP_133358258.1">
    <property type="nucleotide sequence ID" value="NZ_SMUV01000045.1"/>
</dbReference>
<dbReference type="EMBL" id="SMUV01000045">
    <property type="protein sequence ID" value="TDK51587.1"/>
    <property type="molecule type" value="Genomic_DNA"/>
</dbReference>
<evidence type="ECO:0000313" key="2">
    <source>
        <dbReference type="EMBL" id="TDK51587.1"/>
    </source>
</evidence>
<comment type="caution">
    <text evidence="2">The sequence shown here is derived from an EMBL/GenBank/DDBJ whole genome shotgun (WGS) entry which is preliminary data.</text>
</comment>
<protein>
    <recommendedName>
        <fullName evidence="4">PH domain-containing protein</fullName>
    </recommendedName>
</protein>
<dbReference type="Proteomes" id="UP000295301">
    <property type="component" value="Unassembled WGS sequence"/>
</dbReference>
<keyword evidence="1" id="KW-0472">Membrane</keyword>
<proteinExistence type="predicted"/>
<keyword evidence="3" id="KW-1185">Reference proteome</keyword>
<keyword evidence="1" id="KW-1133">Transmembrane helix</keyword>
<keyword evidence="1" id="KW-0812">Transmembrane</keyword>
<dbReference type="OrthoDB" id="7862519at2"/>
<evidence type="ECO:0000313" key="3">
    <source>
        <dbReference type="Proteomes" id="UP000295301"/>
    </source>
</evidence>
<accession>A0A4R5VGB8</accession>
<dbReference type="AlphaFoldDB" id="A0A4R5VGB8"/>
<sequence length="156" mass="16987">MEDDILMTVKVSAMRRWLGVGVLLGFGGLLVYVAFATPPALAWQGFLLAIGAGALWLAEMMRRGTSARIELTRTELRSSDGTRIAAIDEIEGLERGVFAFKPSNGFLIRTRAPGVRTWRPGLWWRLGRRVGIGGVTAAAQTKAMSEVLSALLAERD</sequence>
<gene>
    <name evidence="2" type="ORF">E1832_03015</name>
</gene>
<evidence type="ECO:0008006" key="4">
    <source>
        <dbReference type="Google" id="ProtNLM"/>
    </source>
</evidence>
<name>A0A4R5VGB8_9RHOB</name>
<feature type="transmembrane region" description="Helical" evidence="1">
    <location>
        <begin position="17"/>
        <end position="35"/>
    </location>
</feature>
<evidence type="ECO:0000256" key="1">
    <source>
        <dbReference type="SAM" id="Phobius"/>
    </source>
</evidence>
<reference evidence="2 3" key="1">
    <citation type="submission" date="2019-03" db="EMBL/GenBank/DDBJ databases">
        <title>Ruegeria lutea sp. nov., a novel strain, isolated from marine sediment, the Masan Bay, South Korea.</title>
        <authorList>
            <person name="Kim J."/>
            <person name="Kim D.-Y."/>
            <person name="Lee S.-S."/>
        </authorList>
    </citation>
    <scope>NUCLEOTIDE SEQUENCE [LARGE SCALE GENOMIC DNA]</scope>
    <source>
        <strain evidence="2 3">318-1</strain>
    </source>
</reference>